<feature type="transmembrane region" description="Helical" evidence="1">
    <location>
        <begin position="152"/>
        <end position="173"/>
    </location>
</feature>
<feature type="transmembrane region" description="Helical" evidence="1">
    <location>
        <begin position="109"/>
        <end position="131"/>
    </location>
</feature>
<feature type="transmembrane region" description="Helical" evidence="1">
    <location>
        <begin position="54"/>
        <end position="74"/>
    </location>
</feature>
<feature type="transmembrane region" description="Helical" evidence="1">
    <location>
        <begin position="179"/>
        <end position="200"/>
    </location>
</feature>
<keyword evidence="1" id="KW-0472">Membrane</keyword>
<accession>A0A9D2T315</accession>
<organism evidence="2 3">
    <name type="scientific">Candidatus Mediterraneibacter gallistercoris</name>
    <dbReference type="NCBI Taxonomy" id="2838671"/>
    <lineage>
        <taxon>Bacteria</taxon>
        <taxon>Bacillati</taxon>
        <taxon>Bacillota</taxon>
        <taxon>Clostridia</taxon>
        <taxon>Lachnospirales</taxon>
        <taxon>Lachnospiraceae</taxon>
        <taxon>Mediterraneibacter</taxon>
    </lineage>
</organism>
<proteinExistence type="predicted"/>
<keyword evidence="1" id="KW-0812">Transmembrane</keyword>
<protein>
    <submittedName>
        <fullName evidence="2">Uncharacterized protein</fullName>
    </submittedName>
</protein>
<evidence type="ECO:0000313" key="3">
    <source>
        <dbReference type="Proteomes" id="UP000823895"/>
    </source>
</evidence>
<comment type="caution">
    <text evidence="2">The sequence shown here is derived from an EMBL/GenBank/DDBJ whole genome shotgun (WGS) entry which is preliminary data.</text>
</comment>
<name>A0A9D2T315_9FIRM</name>
<sequence length="212" mass="23553">MDELNVNQMQTEGKPTVNVLLLAKWTNILFWLIIVSTVANMLTSENVTNAVPLLAFSGRIVNIASTAAYGVILLKIASESIHYRKSAICCFFTAAISIAVMPISDNMEFFIAIPVVIVSIVVNMIGEYYEFMGHTNVLRDVDRTLSDKWFKLWKWYVGTFLGMIGGTVLAVMIPLLGLIIVLASTIGTLVVSIVKIVYIYKMSKVFRNFSAQ</sequence>
<keyword evidence="1" id="KW-1133">Transmembrane helix</keyword>
<dbReference type="Proteomes" id="UP000823895">
    <property type="component" value="Unassembled WGS sequence"/>
</dbReference>
<feature type="transmembrane region" description="Helical" evidence="1">
    <location>
        <begin position="86"/>
        <end position="103"/>
    </location>
</feature>
<evidence type="ECO:0000313" key="2">
    <source>
        <dbReference type="EMBL" id="HJC43621.1"/>
    </source>
</evidence>
<evidence type="ECO:0000256" key="1">
    <source>
        <dbReference type="SAM" id="Phobius"/>
    </source>
</evidence>
<gene>
    <name evidence="2" type="ORF">H9756_08095</name>
</gene>
<reference evidence="2" key="1">
    <citation type="journal article" date="2021" name="PeerJ">
        <title>Extensive microbial diversity within the chicken gut microbiome revealed by metagenomics and culture.</title>
        <authorList>
            <person name="Gilroy R."/>
            <person name="Ravi A."/>
            <person name="Getino M."/>
            <person name="Pursley I."/>
            <person name="Horton D.L."/>
            <person name="Alikhan N.F."/>
            <person name="Baker D."/>
            <person name="Gharbi K."/>
            <person name="Hall N."/>
            <person name="Watson M."/>
            <person name="Adriaenssens E.M."/>
            <person name="Foster-Nyarko E."/>
            <person name="Jarju S."/>
            <person name="Secka A."/>
            <person name="Antonio M."/>
            <person name="Oren A."/>
            <person name="Chaudhuri R.R."/>
            <person name="La Ragione R."/>
            <person name="Hildebrand F."/>
            <person name="Pallen M.J."/>
        </authorList>
    </citation>
    <scope>NUCLEOTIDE SEQUENCE</scope>
    <source>
        <strain evidence="2">CHK165-2605</strain>
    </source>
</reference>
<reference evidence="2" key="2">
    <citation type="submission" date="2021-04" db="EMBL/GenBank/DDBJ databases">
        <authorList>
            <person name="Gilroy R."/>
        </authorList>
    </citation>
    <scope>NUCLEOTIDE SEQUENCE</scope>
    <source>
        <strain evidence="2">CHK165-2605</strain>
    </source>
</reference>
<feature type="transmembrane region" description="Helical" evidence="1">
    <location>
        <begin position="21"/>
        <end position="42"/>
    </location>
</feature>
<dbReference type="EMBL" id="DWWI01000175">
    <property type="protein sequence ID" value="HJC43621.1"/>
    <property type="molecule type" value="Genomic_DNA"/>
</dbReference>
<dbReference type="AlphaFoldDB" id="A0A9D2T315"/>